<dbReference type="PANTHER" id="PTHR13224">
    <property type="entry name" value="THYROID HORMONE RECEPTOR-ASSOCIATED PROTEIN-RELATED"/>
    <property type="match status" value="1"/>
</dbReference>
<feature type="domain" description="Mediator complex subunit 16 C-terminal" evidence="12">
    <location>
        <begin position="958"/>
        <end position="1052"/>
    </location>
</feature>
<dbReference type="PANTHER" id="PTHR13224:SF6">
    <property type="entry name" value="MEDIATOR OF RNA POLYMERASE II TRANSCRIPTION SUBUNIT 16"/>
    <property type="match status" value="1"/>
</dbReference>
<evidence type="ECO:0000256" key="10">
    <source>
        <dbReference type="SAM" id="MobiDB-lite"/>
    </source>
</evidence>
<feature type="domain" description="Mediator complex subunit Med16 N-terminal" evidence="11">
    <location>
        <begin position="192"/>
        <end position="554"/>
    </location>
</feature>
<organism evidence="13 14">
    <name type="scientific">Candida albicans P78048</name>
    <dbReference type="NCBI Taxonomy" id="1094989"/>
    <lineage>
        <taxon>Eukaryota</taxon>
        <taxon>Fungi</taxon>
        <taxon>Dikarya</taxon>
        <taxon>Ascomycota</taxon>
        <taxon>Saccharomycotina</taxon>
        <taxon>Pichiomycetes</taxon>
        <taxon>Debaryomycetaceae</taxon>
        <taxon>Candida/Lodderomyces clade</taxon>
        <taxon>Candida</taxon>
    </lineage>
</organism>
<comment type="caution">
    <text evidence="13">The sequence shown here is derived from an EMBL/GenBank/DDBJ whole genome shotgun (WGS) entry which is preliminary data.</text>
</comment>
<evidence type="ECO:0000256" key="1">
    <source>
        <dbReference type="ARBA" id="ARBA00004123"/>
    </source>
</evidence>
<keyword evidence="4 9" id="KW-0805">Transcription regulation</keyword>
<dbReference type="AlphaFoldDB" id="A0AB34PLD8"/>
<dbReference type="EMBL" id="AJIX01000041">
    <property type="protein sequence ID" value="KGR04653.1"/>
    <property type="molecule type" value="Genomic_DNA"/>
</dbReference>
<comment type="subunit">
    <text evidence="9">Component of the Mediator complex.</text>
</comment>
<sequence>MATQTDKQTIGRHLEQVPKASNLISWSRNGFIAYIPPIITTTTTTPTTTTTTNNNKSNLLLTYIKNSDGKKWQLASPEPINIKLENNFLPQLSLVSWGSLNTDLAVSDIYGNFYILLAGVGLLDPNHIPSTITTTSTIKTEGNTEKNKDTKQIGNGSGTNGHGDSPINTPSFELTSYNHMEMIYRDIINPDINSVVNPGASIVAFKWLNIEKPQIVNKAATRLAENPTTTSSNSSSSIYGYGINQYQPYGVCHPIPTKQACVALRKNGQFILFYQGEHKVEYHKICCNLTDNISIIEKASIGFNNDKQIIVTAWDSLSNDINVYSIDINWGFLVESAKRQKLDQHYHTPKEAQKPPRLTLKKLHQMKPIQCFKEEDGESQSQSVVPEMGKLKVEELSSIDIISSNPDPKSGLSILITYGSSIIYRYALEKSDSSNTTSGGETSKNPISQAFYNLGVEKKIDWKGDDSSVRLVFKDKLMRRGQIESIINGFLDLSFSIIYKDGTVDVVDTTSWKIVNNSKNNNSVTGDEMELDNNDYPPKLISNLFDQGFQFPKISHKNRLVLAISPTMSSIVYTEIYGETVNLQLKPLERIDNFGTNSHDLYYTSVAFAHRYAFALYTSTCSDDLLLLIQSEINRIKDAVDGDTITRNKLGKQLCDSVIIECHKAINFHLDTITKESLDKLLSNNASLQKLLSLQLILGEFQQSSHFPNNYVVPDIAWIVLNLRSASLGIMFTLSSIYRQVSKKKPSEDTLQDSITRGECIMSIIGNFKWLIDLLVYLNQELLQLIYVKNNFLNNGNTTTSKLTLSNSIVLPLILNKVSRLFLMYAISAMGRTHEILKKLHKDLTEANKLFAPMKESLNRYFSISNNSPITVNLFESYLRECDALLNKEVPQKILTANNSINGNVNGNSGTSTNKPYSALKFEQKLLIKGIDVNDDNDSSTKISNTIIEELSNMILDRYSISISRETKLSELMFYDTDWLNIGINKKEVPSYTIDALRKLIISDSSTSTSLAKGEKLRVCTRCRAVSLVGDVTGLWTMVFQRTCMCGNAWVNV</sequence>
<evidence type="ECO:0000256" key="6">
    <source>
        <dbReference type="ARBA" id="ARBA00023163"/>
    </source>
</evidence>
<evidence type="ECO:0000259" key="11">
    <source>
        <dbReference type="Pfam" id="PF11635"/>
    </source>
</evidence>
<evidence type="ECO:0000259" key="12">
    <source>
        <dbReference type="Pfam" id="PF20719"/>
    </source>
</evidence>
<feature type="region of interest" description="Disordered" evidence="10">
    <location>
        <begin position="139"/>
        <end position="171"/>
    </location>
</feature>
<name>A0AB34PLD8_CANAX</name>
<dbReference type="GO" id="GO:0016592">
    <property type="term" value="C:mediator complex"/>
    <property type="evidence" value="ECO:0007669"/>
    <property type="project" value="InterPro"/>
</dbReference>
<dbReference type="Pfam" id="PF11635">
    <property type="entry name" value="Med16_N"/>
    <property type="match status" value="1"/>
</dbReference>
<accession>A0AB34PLD8</accession>
<dbReference type="GO" id="GO:0045893">
    <property type="term" value="P:positive regulation of DNA-templated transcription"/>
    <property type="evidence" value="ECO:0007669"/>
    <property type="project" value="TreeGrafter"/>
</dbReference>
<evidence type="ECO:0000256" key="2">
    <source>
        <dbReference type="ARBA" id="ARBA00006543"/>
    </source>
</evidence>
<dbReference type="Pfam" id="PF20719">
    <property type="entry name" value="Med16_C"/>
    <property type="match status" value="1"/>
</dbReference>
<evidence type="ECO:0000256" key="3">
    <source>
        <dbReference type="ARBA" id="ARBA00019614"/>
    </source>
</evidence>
<keyword evidence="6 9" id="KW-0804">Transcription</keyword>
<protein>
    <recommendedName>
        <fullName evidence="3 9">Mediator of RNA polymerase II transcription subunit 16</fullName>
    </recommendedName>
    <alternativeName>
        <fullName evidence="8 9">Mediator complex subunit 16</fullName>
    </alternativeName>
</protein>
<evidence type="ECO:0000256" key="8">
    <source>
        <dbReference type="ARBA" id="ARBA00032015"/>
    </source>
</evidence>
<evidence type="ECO:0000256" key="7">
    <source>
        <dbReference type="ARBA" id="ARBA00023242"/>
    </source>
</evidence>
<evidence type="ECO:0000313" key="13">
    <source>
        <dbReference type="EMBL" id="KGR04653.1"/>
    </source>
</evidence>
<gene>
    <name evidence="9" type="primary">MED16</name>
    <name evidence="13" type="ORF">MG3_05280</name>
</gene>
<evidence type="ECO:0000256" key="9">
    <source>
        <dbReference type="RuleBase" id="RU364149"/>
    </source>
</evidence>
<reference evidence="13 14" key="1">
    <citation type="submission" date="2013-12" db="EMBL/GenBank/DDBJ databases">
        <title>The Genome Sequence of Candida albicans P78048.</title>
        <authorList>
            <consortium name="The Broad Institute Genome Sequencing Platform"/>
            <consortium name="The Broad Institute Genome Sequencing Center for Infectious Disease"/>
            <person name="Cuomo C."/>
            <person name="Bennett R."/>
            <person name="Hirakawa M."/>
            <person name="Noverr M."/>
            <person name="Mitchell A."/>
            <person name="Young S.K."/>
            <person name="Zeng Q."/>
            <person name="Gargeya S."/>
            <person name="Fitzgerald M."/>
            <person name="Abouelleil A."/>
            <person name="Alvarado L."/>
            <person name="Berlin A.M."/>
            <person name="Chapman S.B."/>
            <person name="Dewar J."/>
            <person name="Goldberg J."/>
            <person name="Griggs A."/>
            <person name="Gujja S."/>
            <person name="Hansen M."/>
            <person name="Howarth C."/>
            <person name="Imamovic A."/>
            <person name="Larimer J."/>
            <person name="McCowan C."/>
            <person name="Murphy C."/>
            <person name="Pearson M."/>
            <person name="Priest M."/>
            <person name="Roberts A."/>
            <person name="Saif S."/>
            <person name="Shea T."/>
            <person name="Sykes S."/>
            <person name="Wortman J."/>
            <person name="Nusbaum C."/>
            <person name="Birren B."/>
        </authorList>
    </citation>
    <scope>NUCLEOTIDE SEQUENCE [LARGE SCALE GENOMIC DNA]</scope>
    <source>
        <strain evidence="13 14">P78048</strain>
    </source>
</reference>
<dbReference type="InterPro" id="IPR048339">
    <property type="entry name" value="Mediator_Med16_C"/>
</dbReference>
<dbReference type="InterPro" id="IPR048338">
    <property type="entry name" value="Mediator_Med16"/>
</dbReference>
<evidence type="ECO:0000313" key="14">
    <source>
        <dbReference type="Proteomes" id="UP000030161"/>
    </source>
</evidence>
<evidence type="ECO:0000256" key="5">
    <source>
        <dbReference type="ARBA" id="ARBA00023159"/>
    </source>
</evidence>
<feature type="compositionally biased region" description="Basic and acidic residues" evidence="10">
    <location>
        <begin position="142"/>
        <end position="151"/>
    </location>
</feature>
<comment type="similarity">
    <text evidence="2 9">Belongs to the Mediator complex subunit 16 family.</text>
</comment>
<dbReference type="Proteomes" id="UP000030161">
    <property type="component" value="Unassembled WGS sequence"/>
</dbReference>
<dbReference type="InterPro" id="IPR021665">
    <property type="entry name" value="Mediator_Med16_N"/>
</dbReference>
<keyword evidence="7 9" id="KW-0539">Nucleus</keyword>
<proteinExistence type="inferred from homology"/>
<evidence type="ECO:0000256" key="4">
    <source>
        <dbReference type="ARBA" id="ARBA00023015"/>
    </source>
</evidence>
<comment type="subcellular location">
    <subcellularLocation>
        <location evidence="1 9">Nucleus</location>
    </subcellularLocation>
</comment>
<keyword evidence="5 9" id="KW-0010">Activator</keyword>
<comment type="function">
    <text evidence="9">Component of the Mediator complex, a coactivator involved in the regulated transcription of nearly all RNA polymerase II-dependent genes. Mediator functions as a bridge to convey information from gene-specific regulatory proteins to the basal RNA polymerase II transcription machinery. Mediator is recruited to promoters by direct interactions with regulatory proteins and serves as a scaffold for the assembly of a functional preinitiation complex with RNA polymerase II and the general transcription factors.</text>
</comment>